<name>A0A3N6PD38_NATCH</name>
<evidence type="ECO:0000313" key="2">
    <source>
        <dbReference type="EMBL" id="RQG94825.1"/>
    </source>
</evidence>
<dbReference type="InterPro" id="IPR052339">
    <property type="entry name" value="Fe-S_Maturation_MIP18"/>
</dbReference>
<keyword evidence="3" id="KW-1185">Reference proteome</keyword>
<accession>A0A3N6PD38</accession>
<dbReference type="OrthoDB" id="371709at2157"/>
<dbReference type="Gene3D" id="3.30.300.130">
    <property type="entry name" value="Fe-S cluster assembly (FSCA)"/>
    <property type="match status" value="1"/>
</dbReference>
<evidence type="ECO:0000313" key="3">
    <source>
        <dbReference type="Proteomes" id="UP000282323"/>
    </source>
</evidence>
<dbReference type="PANTHER" id="PTHR42831:SF3">
    <property type="entry name" value="1,2-PHENYLACETYL-COA EPOXIDASE, SUBUNIT D-RELATED"/>
    <property type="match status" value="1"/>
</dbReference>
<dbReference type="Proteomes" id="UP000282323">
    <property type="component" value="Unassembled WGS sequence"/>
</dbReference>
<feature type="domain" description="MIP18 family-like" evidence="1">
    <location>
        <begin position="20"/>
        <end position="91"/>
    </location>
</feature>
<dbReference type="PANTHER" id="PTHR42831">
    <property type="entry name" value="FE-S PROTEIN MATURATION AUXILIARY FACTOR YITW"/>
    <property type="match status" value="1"/>
</dbReference>
<evidence type="ECO:0000259" key="1">
    <source>
        <dbReference type="Pfam" id="PF01883"/>
    </source>
</evidence>
<organism evidence="2 3">
    <name type="scientific">Natrarchaeobius chitinivorans</name>
    <dbReference type="NCBI Taxonomy" id="1679083"/>
    <lineage>
        <taxon>Archaea</taxon>
        <taxon>Methanobacteriati</taxon>
        <taxon>Methanobacteriota</taxon>
        <taxon>Stenosarchaea group</taxon>
        <taxon>Halobacteria</taxon>
        <taxon>Halobacteriales</taxon>
        <taxon>Natrialbaceae</taxon>
        <taxon>Natrarchaeobius</taxon>
    </lineage>
</organism>
<dbReference type="SUPFAM" id="SSF117916">
    <property type="entry name" value="Fe-S cluster assembly (FSCA) domain-like"/>
    <property type="match status" value="1"/>
</dbReference>
<dbReference type="InterPro" id="IPR002744">
    <property type="entry name" value="MIP18-like"/>
</dbReference>
<comment type="caution">
    <text evidence="2">The sequence shown here is derived from an EMBL/GenBank/DDBJ whole genome shotgun (WGS) entry which is preliminary data.</text>
</comment>
<gene>
    <name evidence="2" type="ORF">EA473_10005</name>
</gene>
<proteinExistence type="predicted"/>
<dbReference type="AlphaFoldDB" id="A0A3N6PD38"/>
<dbReference type="InterPro" id="IPR034904">
    <property type="entry name" value="FSCA_dom_sf"/>
</dbReference>
<reference evidence="2 3" key="1">
    <citation type="submission" date="2018-10" db="EMBL/GenBank/DDBJ databases">
        <title>Natrarchaeobius chitinivorans gen. nov., sp. nov., and Natrarchaeobius haloalkaliphilus sp. nov., alkaliphilic, chitin-utilizing haloarchaea from hypersaline alkaline lakes.</title>
        <authorList>
            <person name="Sorokin D.Y."/>
            <person name="Elcheninov A.G."/>
            <person name="Kostrikina N.A."/>
            <person name="Bale N.J."/>
            <person name="Sinninghe Damste J.S."/>
            <person name="Khijniak T.V."/>
            <person name="Kublanov I.V."/>
            <person name="Toshchakov S.V."/>
        </authorList>
    </citation>
    <scope>NUCLEOTIDE SEQUENCE [LARGE SCALE GENOMIC DNA]</scope>
    <source>
        <strain evidence="2 3">AArcht4T</strain>
    </source>
</reference>
<protein>
    <submittedName>
        <fullName evidence="2">Metal-sulfur cluster assembly factor</fullName>
    </submittedName>
</protein>
<dbReference type="Pfam" id="PF01883">
    <property type="entry name" value="FeS_assembly_P"/>
    <property type="match status" value="1"/>
</dbReference>
<dbReference type="RefSeq" id="WP_124195485.1">
    <property type="nucleotide sequence ID" value="NZ_REGA01000007.1"/>
</dbReference>
<sequence>MTDASIPDPRQQLETAPAEERAVWDALLTVEDPELPVSIVDLGLVYDVSLEGGHATVEMTLTYSGCPAREMIVDDVERAVTSVSGVDSVEVDLVYSPPWSTDHITDVGRDELSEWGLALPEKSSTSGAACTQ</sequence>
<dbReference type="EMBL" id="REGA01000007">
    <property type="protein sequence ID" value="RQG94825.1"/>
    <property type="molecule type" value="Genomic_DNA"/>
</dbReference>